<comment type="similarity">
    <text evidence="3">Belongs to the UPP synthase family.</text>
</comment>
<evidence type="ECO:0000256" key="3">
    <source>
        <dbReference type="ARBA" id="ARBA00005432"/>
    </source>
</evidence>
<name>A0A565AY22_9BRAS</name>
<dbReference type="EMBL" id="CABITT030000002">
    <property type="protein sequence ID" value="VVA93744.1"/>
    <property type="molecule type" value="Genomic_DNA"/>
</dbReference>
<feature type="transmembrane region" description="Helical" evidence="8">
    <location>
        <begin position="38"/>
        <end position="57"/>
    </location>
</feature>
<evidence type="ECO:0000256" key="6">
    <source>
        <dbReference type="ARBA" id="ARBA00022842"/>
    </source>
</evidence>
<comment type="caution">
    <text evidence="9">The sequence shown here is derived from an EMBL/GenBank/DDBJ whole genome shotgun (WGS) entry which is preliminary data.</text>
</comment>
<keyword evidence="8" id="KW-0812">Transmembrane</keyword>
<protein>
    <recommendedName>
        <fullName evidence="4">ditrans,polycis-polyprenyl diphosphate synthase [(2E,6E)-farnesyldiphosphate specific]</fullName>
        <ecNumber evidence="4">2.5.1.87</ecNumber>
    </recommendedName>
</protein>
<dbReference type="Proteomes" id="UP000489600">
    <property type="component" value="Unassembled WGS sequence"/>
</dbReference>
<evidence type="ECO:0000256" key="5">
    <source>
        <dbReference type="ARBA" id="ARBA00022679"/>
    </source>
</evidence>
<comment type="cofactor">
    <cofactor evidence="1">
        <name>Mg(2+)</name>
        <dbReference type="ChEBI" id="CHEBI:18420"/>
    </cofactor>
</comment>
<dbReference type="AlphaFoldDB" id="A0A565AY22"/>
<dbReference type="UniPathway" id="UPA00378"/>
<evidence type="ECO:0000256" key="2">
    <source>
        <dbReference type="ARBA" id="ARBA00004922"/>
    </source>
</evidence>
<proteinExistence type="inferred from homology"/>
<gene>
    <name evidence="9" type="ORF">ANE_LOCUS4189</name>
</gene>
<keyword evidence="5" id="KW-0808">Transferase</keyword>
<keyword evidence="10" id="KW-1185">Reference proteome</keyword>
<comment type="catalytic activity">
    <reaction evidence="7">
        <text>n isopentenyl diphosphate + (2E,6E)-farnesyl diphosphate = a di-trans,poly-cis-polyprenyl diphosphate + n diphosphate</text>
        <dbReference type="Rhea" id="RHEA:53008"/>
        <dbReference type="Rhea" id="RHEA-COMP:19494"/>
        <dbReference type="ChEBI" id="CHEBI:33019"/>
        <dbReference type="ChEBI" id="CHEBI:128769"/>
        <dbReference type="ChEBI" id="CHEBI:136960"/>
        <dbReference type="ChEBI" id="CHEBI:175763"/>
        <dbReference type="EC" id="2.5.1.87"/>
    </reaction>
</comment>
<comment type="pathway">
    <text evidence="2">Protein modification; protein glycosylation.</text>
</comment>
<dbReference type="GO" id="GO:1904423">
    <property type="term" value="C:dehydrodolichyl diphosphate synthase complex"/>
    <property type="evidence" value="ECO:0007669"/>
    <property type="project" value="InterPro"/>
</dbReference>
<evidence type="ECO:0000313" key="9">
    <source>
        <dbReference type="EMBL" id="VVA93744.1"/>
    </source>
</evidence>
<organism evidence="9 10">
    <name type="scientific">Arabis nemorensis</name>
    <dbReference type="NCBI Taxonomy" id="586526"/>
    <lineage>
        <taxon>Eukaryota</taxon>
        <taxon>Viridiplantae</taxon>
        <taxon>Streptophyta</taxon>
        <taxon>Embryophyta</taxon>
        <taxon>Tracheophyta</taxon>
        <taxon>Spermatophyta</taxon>
        <taxon>Magnoliopsida</taxon>
        <taxon>eudicotyledons</taxon>
        <taxon>Gunneridae</taxon>
        <taxon>Pentapetalae</taxon>
        <taxon>rosids</taxon>
        <taxon>malvids</taxon>
        <taxon>Brassicales</taxon>
        <taxon>Brassicaceae</taxon>
        <taxon>Arabideae</taxon>
        <taxon>Arabis</taxon>
    </lineage>
</organism>
<dbReference type="PANTHER" id="PTHR21528:SF0">
    <property type="entry name" value="DEHYDRODOLICHYL DIPHOSPHATE SYNTHASE COMPLEX SUBUNIT NUS1"/>
    <property type="match status" value="1"/>
</dbReference>
<keyword evidence="6" id="KW-0460">Magnesium</keyword>
<keyword evidence="8" id="KW-1133">Transmembrane helix</keyword>
<dbReference type="GO" id="GO:0045547">
    <property type="term" value="F:ditrans,polycis-polyprenyl diphosphate synthase [(2E,6E)-farnesyl diphosphate specific] activity"/>
    <property type="evidence" value="ECO:0007669"/>
    <property type="project" value="UniProtKB-EC"/>
</dbReference>
<evidence type="ECO:0000256" key="7">
    <source>
        <dbReference type="ARBA" id="ARBA00047353"/>
    </source>
</evidence>
<evidence type="ECO:0000313" key="10">
    <source>
        <dbReference type="Proteomes" id="UP000489600"/>
    </source>
</evidence>
<evidence type="ECO:0000256" key="1">
    <source>
        <dbReference type="ARBA" id="ARBA00001946"/>
    </source>
</evidence>
<dbReference type="GO" id="GO:0005789">
    <property type="term" value="C:endoplasmic reticulum membrane"/>
    <property type="evidence" value="ECO:0007669"/>
    <property type="project" value="TreeGrafter"/>
</dbReference>
<dbReference type="InterPro" id="IPR038887">
    <property type="entry name" value="Nus1/NgBR"/>
</dbReference>
<keyword evidence="8" id="KW-0472">Membrane</keyword>
<dbReference type="OrthoDB" id="2250192at2759"/>
<reference evidence="9" key="1">
    <citation type="submission" date="2019-07" db="EMBL/GenBank/DDBJ databases">
        <authorList>
            <person name="Dittberner H."/>
        </authorList>
    </citation>
    <scope>NUCLEOTIDE SEQUENCE [LARGE SCALE GENOMIC DNA]</scope>
</reference>
<sequence length="137" mass="15855">MTVGGTKILLSYFNIDRKQVLESSDLCKCLFSQTGDLVLYFLWRLMHILVSVWYIVLDRDEKLERGLMSLGVKNHYSPIDVGKIRNLAIVMEPKYGYELMNVVELIQWLRTIGVKHAYLFDSEGSVMHLKVSGYHIV</sequence>
<evidence type="ECO:0000256" key="8">
    <source>
        <dbReference type="SAM" id="Phobius"/>
    </source>
</evidence>
<dbReference type="PANTHER" id="PTHR21528">
    <property type="entry name" value="DEHYDRODOLICHYL DIPHOSPHATE SYNTHASE COMPLEX SUBUNIT NUS1"/>
    <property type="match status" value="1"/>
</dbReference>
<dbReference type="EC" id="2.5.1.87" evidence="4"/>
<accession>A0A565AY22</accession>
<evidence type="ECO:0000256" key="4">
    <source>
        <dbReference type="ARBA" id="ARBA00012596"/>
    </source>
</evidence>